<protein>
    <submittedName>
        <fullName evidence="1">Uncharacterized protein</fullName>
    </submittedName>
</protein>
<dbReference type="Proteomes" id="UP000656881">
    <property type="component" value="Unassembled WGS sequence"/>
</dbReference>
<proteinExistence type="predicted"/>
<organism evidence="1 2">
    <name type="scientific">Streptomyces lasiicapitis</name>
    <dbReference type="NCBI Taxonomy" id="1923961"/>
    <lineage>
        <taxon>Bacteria</taxon>
        <taxon>Bacillati</taxon>
        <taxon>Actinomycetota</taxon>
        <taxon>Actinomycetes</taxon>
        <taxon>Kitasatosporales</taxon>
        <taxon>Streptomycetaceae</taxon>
        <taxon>Streptomyces</taxon>
    </lineage>
</organism>
<dbReference type="EMBL" id="BMNG01000004">
    <property type="protein sequence ID" value="GGO41879.1"/>
    <property type="molecule type" value="Genomic_DNA"/>
</dbReference>
<comment type="caution">
    <text evidence="1">The sequence shown here is derived from an EMBL/GenBank/DDBJ whole genome shotgun (WGS) entry which is preliminary data.</text>
</comment>
<evidence type="ECO:0000313" key="1">
    <source>
        <dbReference type="EMBL" id="GGO41879.1"/>
    </source>
</evidence>
<keyword evidence="2" id="KW-1185">Reference proteome</keyword>
<gene>
    <name evidence="1" type="ORF">GCM10012286_22370</name>
</gene>
<evidence type="ECO:0000313" key="2">
    <source>
        <dbReference type="Proteomes" id="UP000656881"/>
    </source>
</evidence>
<reference evidence="2" key="1">
    <citation type="journal article" date="2019" name="Int. J. Syst. Evol. Microbiol.">
        <title>The Global Catalogue of Microorganisms (GCM) 10K type strain sequencing project: providing services to taxonomists for standard genome sequencing and annotation.</title>
        <authorList>
            <consortium name="The Broad Institute Genomics Platform"/>
            <consortium name="The Broad Institute Genome Sequencing Center for Infectious Disease"/>
            <person name="Wu L."/>
            <person name="Ma J."/>
        </authorList>
    </citation>
    <scope>NUCLEOTIDE SEQUENCE [LARGE SCALE GENOMIC DNA]</scope>
    <source>
        <strain evidence="2">CGMCC 4.7349</strain>
    </source>
</reference>
<name>A0ABQ2LQI0_9ACTN</name>
<sequence>MLPFLSPVFPAFIEHRRAAAAQMPQGSPYVPDRPDCRGRVAPGVRWGTASLSKVPGRYAHRAARRSHTDVVRQARPVRHSCRCRVTSVGAVASPYRGRSDGSSLRRPGASL</sequence>
<accession>A0ABQ2LQI0</accession>